<dbReference type="Proteomes" id="UP000436822">
    <property type="component" value="Unassembled WGS sequence"/>
</dbReference>
<name>A0A6N6JMM4_9RHOB</name>
<accession>A0A6N6JMM4</accession>
<dbReference type="AlphaFoldDB" id="A0A6N6JMM4"/>
<sequence>MTSDLPAAYCFFQNVEPRPPLDAVFDRDYLLYAIKGALRVTVAEDIWLLPPSFAAWIPADTPIFVDIDKPVTTCSVLTSPGFCATLPDTPTVFQMSPMTRLMIRHCKDWGADGPHPDEANGFFLALLNVCAGLVTRSIDVKRPTATDPALQAAIAFTECHLTDGITAGQVARAANLSERSLQRRFSENVGMSWSETLTRLRMIHAVQLLAEDDLSIIQIAGEVGFDSLSAFNRAFRKFAESTPSEFRKTLKE</sequence>
<dbReference type="PANTHER" id="PTHR11019">
    <property type="entry name" value="HTH-TYPE TRANSCRIPTIONAL REGULATOR NIMR"/>
    <property type="match status" value="1"/>
</dbReference>
<keyword evidence="3" id="KW-0804">Transcription</keyword>
<comment type="caution">
    <text evidence="5">The sequence shown here is derived from an EMBL/GenBank/DDBJ whole genome shotgun (WGS) entry which is preliminary data.</text>
</comment>
<dbReference type="InterPro" id="IPR009057">
    <property type="entry name" value="Homeodomain-like_sf"/>
</dbReference>
<dbReference type="PANTHER" id="PTHR11019:SF190">
    <property type="entry name" value="ARAC-FAMILY REGULATORY PROTEIN"/>
    <property type="match status" value="1"/>
</dbReference>
<evidence type="ECO:0000313" key="5">
    <source>
        <dbReference type="EMBL" id="GFE66548.1"/>
    </source>
</evidence>
<dbReference type="Pfam" id="PF12833">
    <property type="entry name" value="HTH_18"/>
    <property type="match status" value="1"/>
</dbReference>
<dbReference type="OrthoDB" id="9816011at2"/>
<protein>
    <submittedName>
        <fullName evidence="5">AraC family transcriptional regulator</fullName>
    </submittedName>
</protein>
<evidence type="ECO:0000256" key="2">
    <source>
        <dbReference type="ARBA" id="ARBA00023125"/>
    </source>
</evidence>
<dbReference type="PRINTS" id="PR00032">
    <property type="entry name" value="HTHARAC"/>
</dbReference>
<dbReference type="SUPFAM" id="SSF46689">
    <property type="entry name" value="Homeodomain-like"/>
    <property type="match status" value="2"/>
</dbReference>
<evidence type="ECO:0000256" key="1">
    <source>
        <dbReference type="ARBA" id="ARBA00023015"/>
    </source>
</evidence>
<evidence type="ECO:0000313" key="6">
    <source>
        <dbReference type="Proteomes" id="UP000436822"/>
    </source>
</evidence>
<dbReference type="InterPro" id="IPR020449">
    <property type="entry name" value="Tscrpt_reg_AraC-type_HTH"/>
</dbReference>
<keyword evidence="1" id="KW-0805">Transcription regulation</keyword>
<dbReference type="GO" id="GO:0003700">
    <property type="term" value="F:DNA-binding transcription factor activity"/>
    <property type="evidence" value="ECO:0007669"/>
    <property type="project" value="InterPro"/>
</dbReference>
<reference evidence="5 6" key="1">
    <citation type="submission" date="2019-12" db="EMBL/GenBank/DDBJ databases">
        <title>Litoreibacter badius sp. nov., a novel bacteriochlorophyll a-containing bacterium in the genus Litoreibacter.</title>
        <authorList>
            <person name="Kanamuro M."/>
            <person name="Takabe Y."/>
            <person name="Mori K."/>
            <person name="Takaichi S."/>
            <person name="Hanada S."/>
        </authorList>
    </citation>
    <scope>NUCLEOTIDE SEQUENCE [LARGE SCALE GENOMIC DNA]</scope>
    <source>
        <strain evidence="5 6">K6</strain>
    </source>
</reference>
<evidence type="ECO:0000259" key="4">
    <source>
        <dbReference type="PROSITE" id="PS01124"/>
    </source>
</evidence>
<proteinExistence type="predicted"/>
<evidence type="ECO:0000256" key="3">
    <source>
        <dbReference type="ARBA" id="ARBA00023163"/>
    </source>
</evidence>
<feature type="domain" description="HTH araC/xylS-type" evidence="4">
    <location>
        <begin position="151"/>
        <end position="249"/>
    </location>
</feature>
<organism evidence="5 6">
    <name type="scientific">Litoreibacter roseus</name>
    <dbReference type="NCBI Taxonomy" id="2601869"/>
    <lineage>
        <taxon>Bacteria</taxon>
        <taxon>Pseudomonadati</taxon>
        <taxon>Pseudomonadota</taxon>
        <taxon>Alphaproteobacteria</taxon>
        <taxon>Rhodobacterales</taxon>
        <taxon>Roseobacteraceae</taxon>
        <taxon>Litoreibacter</taxon>
    </lineage>
</organism>
<gene>
    <name evidence="5" type="ORF">KIN_36220</name>
</gene>
<dbReference type="SMART" id="SM00342">
    <property type="entry name" value="HTH_ARAC"/>
    <property type="match status" value="1"/>
</dbReference>
<keyword evidence="6" id="KW-1185">Reference proteome</keyword>
<keyword evidence="2" id="KW-0238">DNA-binding</keyword>
<dbReference type="RefSeq" id="WP_159809695.1">
    <property type="nucleotide sequence ID" value="NZ_BLJE01000005.1"/>
</dbReference>
<dbReference type="GO" id="GO:0043565">
    <property type="term" value="F:sequence-specific DNA binding"/>
    <property type="evidence" value="ECO:0007669"/>
    <property type="project" value="InterPro"/>
</dbReference>
<dbReference type="EMBL" id="BLJE01000005">
    <property type="protein sequence ID" value="GFE66548.1"/>
    <property type="molecule type" value="Genomic_DNA"/>
</dbReference>
<dbReference type="InterPro" id="IPR018060">
    <property type="entry name" value="HTH_AraC"/>
</dbReference>
<dbReference type="Gene3D" id="1.10.10.60">
    <property type="entry name" value="Homeodomain-like"/>
    <property type="match status" value="1"/>
</dbReference>
<dbReference type="PROSITE" id="PS01124">
    <property type="entry name" value="HTH_ARAC_FAMILY_2"/>
    <property type="match status" value="1"/>
</dbReference>
<dbReference type="CDD" id="cd06124">
    <property type="entry name" value="cupin_NimR-like_N"/>
    <property type="match status" value="1"/>
</dbReference>